<dbReference type="SMART" id="SM00325">
    <property type="entry name" value="RhoGEF"/>
    <property type="match status" value="1"/>
</dbReference>
<dbReference type="CDD" id="cd13243">
    <property type="entry name" value="PH_PLEKHG1_G2_G3"/>
    <property type="match status" value="1"/>
</dbReference>
<accession>A0A2A6CSS8</accession>
<dbReference type="AlphaFoldDB" id="A0A2A6CSS8"/>
<dbReference type="CDD" id="cd00160">
    <property type="entry name" value="RhoGEF"/>
    <property type="match status" value="1"/>
</dbReference>
<dbReference type="GO" id="GO:0019904">
    <property type="term" value="F:protein domain specific binding"/>
    <property type="evidence" value="ECO:0007669"/>
    <property type="project" value="EnsemblMetazoa"/>
</dbReference>
<keyword evidence="3" id="KW-1185">Reference proteome</keyword>
<organism evidence="2 3">
    <name type="scientific">Pristionchus pacificus</name>
    <name type="common">Parasitic nematode worm</name>
    <dbReference type="NCBI Taxonomy" id="54126"/>
    <lineage>
        <taxon>Eukaryota</taxon>
        <taxon>Metazoa</taxon>
        <taxon>Ecdysozoa</taxon>
        <taxon>Nematoda</taxon>
        <taxon>Chromadorea</taxon>
        <taxon>Rhabditida</taxon>
        <taxon>Rhabditina</taxon>
        <taxon>Diplogasteromorpha</taxon>
        <taxon>Diplogasteroidea</taxon>
        <taxon>Neodiplogasteridae</taxon>
        <taxon>Pristionchus</taxon>
    </lineage>
</organism>
<dbReference type="PROSITE" id="PS50003">
    <property type="entry name" value="PH_DOMAIN"/>
    <property type="match status" value="1"/>
</dbReference>
<gene>
    <name evidence="2" type="primary">WBGene00103518</name>
</gene>
<feature type="compositionally biased region" description="Polar residues" evidence="1">
    <location>
        <begin position="688"/>
        <end position="704"/>
    </location>
</feature>
<dbReference type="Gene3D" id="2.30.29.30">
    <property type="entry name" value="Pleckstrin-homology domain (PH domain)/Phosphotyrosine-binding domain (PTB)"/>
    <property type="match status" value="1"/>
</dbReference>
<dbReference type="PROSITE" id="PS50010">
    <property type="entry name" value="DH_2"/>
    <property type="match status" value="1"/>
</dbReference>
<sequence>MFLLRRLFNFSFDDYSSSSSMVLVQLKGYRKREIEGCRNDEDEKAMKRSKEQSRDDMESSISCSSLAESSLDTSFISTSIHSRESSPFDVSIASEESAATITQMEALSLRSTPTIASTLTLHRKRQPSRPYRILSHEDSVALLVAQSTQAVAEVKSYKMNTKILKRKSNKKEKIPSGVIYPSYISCPAPPLIPSGRQLPSPLCCPNCASLIGQRLSAPSGITLIEPLSTRSESSYGEESNHSMNSSFVSTRKDEDGTRLSFLSSSTGYSSARSSLRSNGEESPGGETFCVSESSQIRSEVLSRSPISQLDRICVELLDTERTFVADLNDIIQGYLNFMVSHRESLGVTVNEISSLFGCIERIFALNRTLFVQLDAAKLDAAKMCQCFIDNASRFDDYVTYCTNYQRMLSTLCTLSSRPSVSSALKERQISLGHPLPLSAYLLKPVQRILKYHLFIENILRELESSNAVEEKRRVARKALDEMTSQASRMNDEKKKSEHAERVDQLQRILTQWSNQQTPDLTAYGELLLEAQFRLSGAKTMRQLFLFEEMLLIAKQRSGHLVVKDFIMCSNLMLNESISSDPLSFQVLSFDSPRAQYVFLANNTEQKKVWMRELKRAVLDHFEVEIPEETKRLMLSIDNTQVKIPFGRPEFADVKQSKKIPKYLEKRRKSVESRDRRRSLSTSRLAPSNSQNSITPKSSTPSNHKCTCGMEPMSSGITHNRALSSSTMDFNESLPAQLNATTPSPSSSFSFFSRKKSTPTSESGRGRFFQARKTRQLPPTGRDEPDRSPWDSPSPSSLNTSAPTDSITMNNEEIEKSFDEIYRNLQLFGAEQIEKYLQVLPNREDASRRLDNLVKGKSPPVDDREKRLRSKSLSRLDAVNVGLEEANLERFEKVGGWEPTERQQRIRMSRNTPAPLARFDQFDSTLDSSPSPIPFSLSHPPSRPLLSFPRQRSPLSSEQCRMIDTALIHPDIAIVRHHPSQIEKA</sequence>
<name>A0A2A6CSS8_PRIPA</name>
<dbReference type="InterPro" id="IPR043324">
    <property type="entry name" value="PH_PLEKHG1_G2_G3"/>
</dbReference>
<feature type="region of interest" description="Disordered" evidence="1">
    <location>
        <begin position="928"/>
        <end position="952"/>
    </location>
</feature>
<dbReference type="SUPFAM" id="SSF50729">
    <property type="entry name" value="PH domain-like"/>
    <property type="match status" value="1"/>
</dbReference>
<dbReference type="Gene3D" id="1.20.900.10">
    <property type="entry name" value="Dbl homology (DH) domain"/>
    <property type="match status" value="1"/>
</dbReference>
<feature type="compositionally biased region" description="Basic and acidic residues" evidence="1">
    <location>
        <begin position="489"/>
        <end position="500"/>
    </location>
</feature>
<feature type="compositionally biased region" description="Low complexity" evidence="1">
    <location>
        <begin position="740"/>
        <end position="751"/>
    </location>
</feature>
<feature type="compositionally biased region" description="Low complexity" evidence="1">
    <location>
        <begin position="933"/>
        <end position="952"/>
    </location>
</feature>
<feature type="region of interest" description="Disordered" evidence="1">
    <location>
        <begin position="37"/>
        <end position="65"/>
    </location>
</feature>
<feature type="region of interest" description="Disordered" evidence="1">
    <location>
        <begin position="735"/>
        <end position="808"/>
    </location>
</feature>
<evidence type="ECO:0000256" key="1">
    <source>
        <dbReference type="SAM" id="MobiDB-lite"/>
    </source>
</evidence>
<dbReference type="InterPro" id="IPR000219">
    <property type="entry name" value="DH_dom"/>
</dbReference>
<dbReference type="InterPro" id="IPR011993">
    <property type="entry name" value="PH-like_dom_sf"/>
</dbReference>
<dbReference type="InterPro" id="IPR001849">
    <property type="entry name" value="PH_domain"/>
</dbReference>
<dbReference type="Pfam" id="PF00621">
    <property type="entry name" value="RhoGEF"/>
    <property type="match status" value="1"/>
</dbReference>
<feature type="compositionally biased region" description="Polar residues" evidence="1">
    <location>
        <begin position="230"/>
        <end position="249"/>
    </location>
</feature>
<feature type="compositionally biased region" description="Basic and acidic residues" evidence="1">
    <location>
        <begin position="37"/>
        <end position="57"/>
    </location>
</feature>
<dbReference type="OrthoDB" id="1594986at2759"/>
<dbReference type="Proteomes" id="UP000005239">
    <property type="component" value="Unassembled WGS sequence"/>
</dbReference>
<accession>A0A8R1YIG4</accession>
<dbReference type="PANTHER" id="PTHR45924">
    <property type="entry name" value="FI17866P1"/>
    <property type="match status" value="1"/>
</dbReference>
<dbReference type="GO" id="GO:0031267">
    <property type="term" value="F:small GTPase binding"/>
    <property type="evidence" value="ECO:0000318"/>
    <property type="project" value="GO_Central"/>
</dbReference>
<reference evidence="2" key="2">
    <citation type="submission" date="2022-06" db="UniProtKB">
        <authorList>
            <consortium name="EnsemblMetazoa"/>
        </authorList>
    </citation>
    <scope>IDENTIFICATION</scope>
    <source>
        <strain evidence="2">PS312</strain>
    </source>
</reference>
<evidence type="ECO:0000313" key="3">
    <source>
        <dbReference type="Proteomes" id="UP000005239"/>
    </source>
</evidence>
<protein>
    <submittedName>
        <fullName evidence="2">Uig-1</fullName>
    </submittedName>
</protein>
<dbReference type="EnsemblMetazoa" id="PPA13964.1">
    <property type="protein sequence ID" value="PPA13964.1"/>
    <property type="gene ID" value="WBGene00103518"/>
</dbReference>
<feature type="region of interest" description="Disordered" evidence="1">
    <location>
        <begin position="230"/>
        <end position="288"/>
    </location>
</feature>
<feature type="compositionally biased region" description="Low complexity" evidence="1">
    <location>
        <begin position="260"/>
        <end position="277"/>
    </location>
</feature>
<dbReference type="InterPro" id="IPR055251">
    <property type="entry name" value="SOS1_NGEF_PH"/>
</dbReference>
<feature type="compositionally biased region" description="Polar residues" evidence="1">
    <location>
        <begin position="797"/>
        <end position="808"/>
    </location>
</feature>
<dbReference type="Pfam" id="PF22697">
    <property type="entry name" value="SOS1_NGEF_PH"/>
    <property type="match status" value="1"/>
</dbReference>
<dbReference type="PANTHER" id="PTHR45924:SF2">
    <property type="entry name" value="FI17866P1"/>
    <property type="match status" value="1"/>
</dbReference>
<dbReference type="InterPro" id="IPR035899">
    <property type="entry name" value="DBL_dom_sf"/>
</dbReference>
<evidence type="ECO:0000313" key="2">
    <source>
        <dbReference type="EnsemblMetazoa" id="PPA13964.1"/>
    </source>
</evidence>
<reference evidence="3" key="1">
    <citation type="journal article" date="2008" name="Nat. Genet.">
        <title>The Pristionchus pacificus genome provides a unique perspective on nematode lifestyle and parasitism.</title>
        <authorList>
            <person name="Dieterich C."/>
            <person name="Clifton S.W."/>
            <person name="Schuster L.N."/>
            <person name="Chinwalla A."/>
            <person name="Delehaunty K."/>
            <person name="Dinkelacker I."/>
            <person name="Fulton L."/>
            <person name="Fulton R."/>
            <person name="Godfrey J."/>
            <person name="Minx P."/>
            <person name="Mitreva M."/>
            <person name="Roeseler W."/>
            <person name="Tian H."/>
            <person name="Witte H."/>
            <person name="Yang S.P."/>
            <person name="Wilson R.K."/>
            <person name="Sommer R.J."/>
        </authorList>
    </citation>
    <scope>NUCLEOTIDE SEQUENCE [LARGE SCALE GENOMIC DNA]</scope>
    <source>
        <strain evidence="3">PS312</strain>
    </source>
</reference>
<dbReference type="GO" id="GO:1901074">
    <property type="term" value="P:regulation of engulfment of apoptotic cell"/>
    <property type="evidence" value="ECO:0007669"/>
    <property type="project" value="EnsemblMetazoa"/>
</dbReference>
<dbReference type="SUPFAM" id="SSF48065">
    <property type="entry name" value="DBL homology domain (DH-domain)"/>
    <property type="match status" value="1"/>
</dbReference>
<feature type="region of interest" description="Disordered" evidence="1">
    <location>
        <begin position="661"/>
        <end position="718"/>
    </location>
</feature>
<proteinExistence type="predicted"/>
<feature type="region of interest" description="Disordered" evidence="1">
    <location>
        <begin position="481"/>
        <end position="500"/>
    </location>
</feature>
<dbReference type="GO" id="GO:0055120">
    <property type="term" value="C:striated muscle dense body"/>
    <property type="evidence" value="ECO:0007669"/>
    <property type="project" value="EnsemblMetazoa"/>
</dbReference>
<dbReference type="SMART" id="SM00233">
    <property type="entry name" value="PH"/>
    <property type="match status" value="1"/>
</dbReference>
<dbReference type="GO" id="GO:0005085">
    <property type="term" value="F:guanyl-nucleotide exchange factor activity"/>
    <property type="evidence" value="ECO:0000318"/>
    <property type="project" value="GO_Central"/>
</dbReference>